<dbReference type="Pfam" id="PF01266">
    <property type="entry name" value="DAO"/>
    <property type="match status" value="1"/>
</dbReference>
<dbReference type="PANTHER" id="PTHR13847">
    <property type="entry name" value="SARCOSINE DEHYDROGENASE-RELATED"/>
    <property type="match status" value="1"/>
</dbReference>
<keyword evidence="2" id="KW-0784">Thiamine biosynthesis</keyword>
<evidence type="ECO:0000259" key="4">
    <source>
        <dbReference type="Pfam" id="PF01266"/>
    </source>
</evidence>
<dbReference type="InterPro" id="IPR012727">
    <property type="entry name" value="Gly_oxidase_ThiO"/>
</dbReference>
<dbReference type="RefSeq" id="WP_308897525.1">
    <property type="nucleotide sequence ID" value="NZ_CP133218.1"/>
</dbReference>
<dbReference type="GO" id="GO:0043799">
    <property type="term" value="F:glycine oxidase activity"/>
    <property type="evidence" value="ECO:0007669"/>
    <property type="project" value="UniProtKB-EC"/>
</dbReference>
<keyword evidence="3 5" id="KW-0560">Oxidoreductase</keyword>
<dbReference type="NCBIfam" id="TIGR02352">
    <property type="entry name" value="thiamin_ThiO"/>
    <property type="match status" value="1"/>
</dbReference>
<dbReference type="Gene3D" id="3.30.9.10">
    <property type="entry name" value="D-Amino Acid Oxidase, subunit A, domain 2"/>
    <property type="match status" value="1"/>
</dbReference>
<evidence type="ECO:0000256" key="2">
    <source>
        <dbReference type="ARBA" id="ARBA00022977"/>
    </source>
</evidence>
<dbReference type="InterPro" id="IPR006076">
    <property type="entry name" value="FAD-dep_OxRdtase"/>
</dbReference>
<dbReference type="EC" id="1.4.3.19" evidence="5"/>
<evidence type="ECO:0000256" key="1">
    <source>
        <dbReference type="ARBA" id="ARBA00004948"/>
    </source>
</evidence>
<protein>
    <submittedName>
        <fullName evidence="5">Glycine oxidase ThiO</fullName>
        <ecNumber evidence="5">1.4.3.19</ecNumber>
    </submittedName>
</protein>
<accession>A0ABY9MVS8</accession>
<comment type="pathway">
    <text evidence="1">Cofactor biosynthesis; thiamine diphosphate biosynthesis.</text>
</comment>
<evidence type="ECO:0000313" key="6">
    <source>
        <dbReference type="Proteomes" id="UP001236657"/>
    </source>
</evidence>
<proteinExistence type="predicted"/>
<sequence>MKDAIIVGGGILGMLTARSLHEAGLKVMIIDQGELGKESTWAGGGILSPLYPWRYPDEISRLAQYSQQRYPALCNALQDETGIDPQWRSSGLVFTDDNEYASAQAWANTWGYELQHLTSAPALHTCEPQLAQHFERGMFMPDIAQVRNPRIADALRTSLRLLPIEIAEHYPVTGLETTDGKVTGVRLGEEVFHSNKVILTTGAWTGLFPEMQALNVNIRPVLGQMILFRGAKGLLNRIVLHEGTYLIPRQDGRILCGSTLEMNDFDKRTTEAAKEALRETAYQMMPALRDLPINNHWAGLRPGSPNGVPYIGEHPEIAGLYVNAGHYRYGVTMALASVDLLTDTMLGKTPRIDPTPYRLDAVRTPTAEFG</sequence>
<dbReference type="InterPro" id="IPR036188">
    <property type="entry name" value="FAD/NAD-bd_sf"/>
</dbReference>
<keyword evidence="6" id="KW-1185">Reference proteome</keyword>
<dbReference type="EMBL" id="CP133218">
    <property type="protein sequence ID" value="WML92361.1"/>
    <property type="molecule type" value="Genomic_DNA"/>
</dbReference>
<organism evidence="5 6">
    <name type="scientific">Thiothrix lacustris</name>
    <dbReference type="NCBI Taxonomy" id="525917"/>
    <lineage>
        <taxon>Bacteria</taxon>
        <taxon>Pseudomonadati</taxon>
        <taxon>Pseudomonadota</taxon>
        <taxon>Gammaproteobacteria</taxon>
        <taxon>Thiotrichales</taxon>
        <taxon>Thiotrichaceae</taxon>
        <taxon>Thiothrix</taxon>
    </lineage>
</organism>
<gene>
    <name evidence="5" type="primary">thiO</name>
    <name evidence="5" type="ORF">RCF98_08465</name>
</gene>
<dbReference type="Proteomes" id="UP001236657">
    <property type="component" value="Chromosome"/>
</dbReference>
<evidence type="ECO:0000313" key="5">
    <source>
        <dbReference type="EMBL" id="WML92361.1"/>
    </source>
</evidence>
<name>A0ABY9MVS8_9GAMM</name>
<dbReference type="SUPFAM" id="SSF51905">
    <property type="entry name" value="FAD/NAD(P)-binding domain"/>
    <property type="match status" value="1"/>
</dbReference>
<evidence type="ECO:0000256" key="3">
    <source>
        <dbReference type="ARBA" id="ARBA00023002"/>
    </source>
</evidence>
<dbReference type="PANTHER" id="PTHR13847:SF289">
    <property type="entry name" value="GLYCINE OXIDASE"/>
    <property type="match status" value="1"/>
</dbReference>
<feature type="domain" description="FAD dependent oxidoreductase" evidence="4">
    <location>
        <begin position="3"/>
        <end position="343"/>
    </location>
</feature>
<reference evidence="5 6" key="1">
    <citation type="submission" date="2023-08" db="EMBL/GenBank/DDBJ databases">
        <title>New molecular markers tilS and rpoB for phylogenetic and monitoring studies of the genus Thiothrix biodiversity.</title>
        <authorList>
            <person name="Ravin N.V."/>
            <person name="Smolyakov D."/>
            <person name="Markov N.D."/>
            <person name="Beletsky A.V."/>
            <person name="Mardanov A.V."/>
            <person name="Rudenko T.S."/>
            <person name="Grabovich M.Y."/>
        </authorList>
    </citation>
    <scope>NUCLEOTIDE SEQUENCE [LARGE SCALE GENOMIC DNA]</scope>
    <source>
        <strain evidence="5 6">MK1</strain>
    </source>
</reference>
<dbReference type="SUPFAM" id="SSF54373">
    <property type="entry name" value="FAD-linked reductases, C-terminal domain"/>
    <property type="match status" value="1"/>
</dbReference>
<dbReference type="Gene3D" id="3.50.50.60">
    <property type="entry name" value="FAD/NAD(P)-binding domain"/>
    <property type="match status" value="1"/>
</dbReference>